<dbReference type="PANTHER" id="PTHR21310">
    <property type="entry name" value="AMINOGLYCOSIDE PHOSPHOTRANSFERASE-RELATED-RELATED"/>
    <property type="match status" value="1"/>
</dbReference>
<dbReference type="RefSeq" id="WP_166971905.1">
    <property type="nucleotide sequence ID" value="NZ_BAAALY010000006.1"/>
</dbReference>
<dbReference type="EMBL" id="BAAALY010000006">
    <property type="protein sequence ID" value="GAA1541794.1"/>
    <property type="molecule type" value="Genomic_DNA"/>
</dbReference>
<comment type="caution">
    <text evidence="2">The sequence shown here is derived from an EMBL/GenBank/DDBJ whole genome shotgun (WGS) entry which is preliminary data.</text>
</comment>
<proteinExistence type="predicted"/>
<evidence type="ECO:0000259" key="1">
    <source>
        <dbReference type="Pfam" id="PF01636"/>
    </source>
</evidence>
<dbReference type="Proteomes" id="UP001501791">
    <property type="component" value="Unassembled WGS sequence"/>
</dbReference>
<dbReference type="InterPro" id="IPR002575">
    <property type="entry name" value="Aminoglycoside_PTrfase"/>
</dbReference>
<gene>
    <name evidence="2" type="ORF">GCM10009691_15610</name>
</gene>
<name>A0ABP4MCK1_9MICO</name>
<dbReference type="InterPro" id="IPR051678">
    <property type="entry name" value="AGP_Transferase"/>
</dbReference>
<dbReference type="Pfam" id="PF01636">
    <property type="entry name" value="APH"/>
    <property type="match status" value="1"/>
</dbReference>
<dbReference type="Gene3D" id="3.90.1200.10">
    <property type="match status" value="1"/>
</dbReference>
<organism evidence="2 3">
    <name type="scientific">Brevibacterium picturae</name>
    <dbReference type="NCBI Taxonomy" id="260553"/>
    <lineage>
        <taxon>Bacteria</taxon>
        <taxon>Bacillati</taxon>
        <taxon>Actinomycetota</taxon>
        <taxon>Actinomycetes</taxon>
        <taxon>Micrococcales</taxon>
        <taxon>Brevibacteriaceae</taxon>
        <taxon>Brevibacterium</taxon>
    </lineage>
</organism>
<protein>
    <recommendedName>
        <fullName evidence="1">Aminoglycoside phosphotransferase domain-containing protein</fullName>
    </recommendedName>
</protein>
<evidence type="ECO:0000313" key="3">
    <source>
        <dbReference type="Proteomes" id="UP001501791"/>
    </source>
</evidence>
<evidence type="ECO:0000313" key="2">
    <source>
        <dbReference type="EMBL" id="GAA1541794.1"/>
    </source>
</evidence>
<sequence>MTERATNDAQEVLRRLIAAAGLPPPVSVRPVDDGGNGLDNRLTTAELADGRLVVLRQSRMASGSPRRRIEFLRANGITTPQQHASDDEGAALWEYIPGRTLAEAVAAGTADATVWRRTGAALAEVHSVRFPRSLEGAIETDSLPLRAVDPVERLHEGLATSGAWVEQHRPHLRAALGQVSRFITDRANEIRAERPSVLHGDINLLNIIVTDDSAQLIDWDFPRVGQPLAELSALDEHAYLHGLDGLPSAFFEGYGQPVPGDLLLAYRIVGCLGWLASDDWTEWDADSGLPDAARSRLNRWHQRLLDWCDRIPDLMTALR</sequence>
<reference evidence="3" key="1">
    <citation type="journal article" date="2019" name="Int. J. Syst. Evol. Microbiol.">
        <title>The Global Catalogue of Microorganisms (GCM) 10K type strain sequencing project: providing services to taxonomists for standard genome sequencing and annotation.</title>
        <authorList>
            <consortium name="The Broad Institute Genomics Platform"/>
            <consortium name="The Broad Institute Genome Sequencing Center for Infectious Disease"/>
            <person name="Wu L."/>
            <person name="Ma J."/>
        </authorList>
    </citation>
    <scope>NUCLEOTIDE SEQUENCE [LARGE SCALE GENOMIC DNA]</scope>
    <source>
        <strain evidence="3">JCM 13319</strain>
    </source>
</reference>
<feature type="domain" description="Aminoglycoside phosphotransferase" evidence="1">
    <location>
        <begin position="67"/>
        <end position="235"/>
    </location>
</feature>
<dbReference type="SUPFAM" id="SSF56112">
    <property type="entry name" value="Protein kinase-like (PK-like)"/>
    <property type="match status" value="1"/>
</dbReference>
<accession>A0ABP4MCK1</accession>
<dbReference type="InterPro" id="IPR011009">
    <property type="entry name" value="Kinase-like_dom_sf"/>
</dbReference>
<keyword evidence="3" id="KW-1185">Reference proteome</keyword>